<evidence type="ECO:0000313" key="1">
    <source>
        <dbReference type="EMBL" id="EPR71062.1"/>
    </source>
</evidence>
<dbReference type="AlphaFoldDB" id="S7VNW2"/>
<dbReference type="EMBL" id="ATNM01000029">
    <property type="protein sequence ID" value="EPR71062.1"/>
    <property type="molecule type" value="Genomic_DNA"/>
</dbReference>
<gene>
    <name evidence="1" type="ORF">ADICYQ_0653</name>
</gene>
<proteinExistence type="predicted"/>
<comment type="caution">
    <text evidence="1">The sequence shown here is derived from an EMBL/GenBank/DDBJ whole genome shotgun (WGS) entry which is preliminary data.</text>
</comment>
<accession>S7VNW2</accession>
<sequence>MSALLQKKKQQYRQNRVVLIVLDQGFTALATKMTPLWGFEIR</sequence>
<name>S7VNW2_9BACT</name>
<reference evidence="1 2" key="1">
    <citation type="journal article" date="2013" name="Genome Announc.">
        <title>Draft Genome Sequence of Cyclobacterium qasimii Strain M12-11BT, Isolated from Arctic Marine Sediment.</title>
        <authorList>
            <person name="Shivaji S."/>
            <person name="Ara S."/>
            <person name="Singh A."/>
            <person name="Kumar Pinnaka A."/>
        </authorList>
    </citation>
    <scope>NUCLEOTIDE SEQUENCE [LARGE SCALE GENOMIC DNA]</scope>
    <source>
        <strain evidence="1 2">M12-11B</strain>
    </source>
</reference>
<dbReference type="Proteomes" id="UP000014974">
    <property type="component" value="Unassembled WGS sequence"/>
</dbReference>
<evidence type="ECO:0000313" key="2">
    <source>
        <dbReference type="Proteomes" id="UP000014974"/>
    </source>
</evidence>
<protein>
    <submittedName>
        <fullName evidence="1">Uncharacterized protein</fullName>
    </submittedName>
</protein>
<dbReference type="STRING" id="641524.ADICYQ_0653"/>
<organism evidence="1 2">
    <name type="scientific">Cyclobacterium qasimii M12-11B</name>
    <dbReference type="NCBI Taxonomy" id="641524"/>
    <lineage>
        <taxon>Bacteria</taxon>
        <taxon>Pseudomonadati</taxon>
        <taxon>Bacteroidota</taxon>
        <taxon>Cytophagia</taxon>
        <taxon>Cytophagales</taxon>
        <taxon>Cyclobacteriaceae</taxon>
        <taxon>Cyclobacterium</taxon>
    </lineage>
</organism>